<protein>
    <submittedName>
        <fullName evidence="2">Cell wall anchor protein</fullName>
    </submittedName>
</protein>
<comment type="caution">
    <text evidence="2">The sequence shown here is derived from an EMBL/GenBank/DDBJ whole genome shotgun (WGS) entry which is preliminary data.</text>
</comment>
<dbReference type="EMBL" id="JAFLEQ010000003">
    <property type="protein sequence ID" value="MBN9643282.1"/>
    <property type="molecule type" value="Genomic_DNA"/>
</dbReference>
<evidence type="ECO:0000313" key="3">
    <source>
        <dbReference type="Proteomes" id="UP000664332"/>
    </source>
</evidence>
<keyword evidence="3" id="KW-1185">Reference proteome</keyword>
<dbReference type="RefSeq" id="WP_207117795.1">
    <property type="nucleotide sequence ID" value="NZ_JAFLEQ010000003.1"/>
</dbReference>
<dbReference type="AlphaFoldDB" id="A0A939IX44"/>
<feature type="transmembrane region" description="Helical" evidence="1">
    <location>
        <begin position="52"/>
        <end position="69"/>
    </location>
</feature>
<proteinExistence type="predicted"/>
<accession>A0A939IX44</accession>
<keyword evidence="1" id="KW-0812">Transmembrane</keyword>
<keyword evidence="1" id="KW-0472">Membrane</keyword>
<evidence type="ECO:0000256" key="1">
    <source>
        <dbReference type="SAM" id="Phobius"/>
    </source>
</evidence>
<sequence length="82" mass="8733">MARKKTAGAFDIRNIIGLLLGLYGILLVISAALLDPGVNPDTNIAKSSADNLWVGVVMIIVAAVFFVWTKLKPIVVAAEPEK</sequence>
<dbReference type="Proteomes" id="UP000664332">
    <property type="component" value="Unassembled WGS sequence"/>
</dbReference>
<reference evidence="2" key="1">
    <citation type="submission" date="2021-03" db="EMBL/GenBank/DDBJ databases">
        <authorList>
            <person name="Sun Q."/>
        </authorList>
    </citation>
    <scope>NUCLEOTIDE SEQUENCE</scope>
    <source>
        <strain evidence="2">CCM 8862</strain>
    </source>
</reference>
<feature type="transmembrane region" description="Helical" evidence="1">
    <location>
        <begin position="12"/>
        <end position="32"/>
    </location>
</feature>
<organism evidence="2 3">
    <name type="scientific">Corynebacterium mendelii</name>
    <dbReference type="NCBI Taxonomy" id="2765362"/>
    <lineage>
        <taxon>Bacteria</taxon>
        <taxon>Bacillati</taxon>
        <taxon>Actinomycetota</taxon>
        <taxon>Actinomycetes</taxon>
        <taxon>Mycobacteriales</taxon>
        <taxon>Corynebacteriaceae</taxon>
        <taxon>Corynebacterium</taxon>
    </lineage>
</organism>
<evidence type="ECO:0000313" key="2">
    <source>
        <dbReference type="EMBL" id="MBN9643282.1"/>
    </source>
</evidence>
<gene>
    <name evidence="2" type="ORF">JZY06_01350</name>
</gene>
<keyword evidence="1" id="KW-1133">Transmembrane helix</keyword>
<name>A0A939IX44_9CORY</name>